<feature type="region of interest" description="Disordered" evidence="1">
    <location>
        <begin position="127"/>
        <end position="210"/>
    </location>
</feature>
<dbReference type="InterPro" id="IPR035240">
    <property type="entry name" value="SprT_Zn_ribbon"/>
</dbReference>
<reference evidence="3 4" key="1">
    <citation type="journal article" date="2024" name="IMA Fungus">
        <title>IMA Genome - F19 : A genome assembly and annotation guide to empower mycologists, including annotated draft genome sequences of Ceratocystis pirilliformis, Diaporthe australafricana, Fusarium ophioides, Paecilomyces lecythidis, and Sporothrix stenoceras.</title>
        <authorList>
            <person name="Aylward J."/>
            <person name="Wilson A.M."/>
            <person name="Visagie C.M."/>
            <person name="Spraker J."/>
            <person name="Barnes I."/>
            <person name="Buitendag C."/>
            <person name="Ceriani C."/>
            <person name="Del Mar Angel L."/>
            <person name="du Plessis D."/>
            <person name="Fuchs T."/>
            <person name="Gasser K."/>
            <person name="Kramer D."/>
            <person name="Li W."/>
            <person name="Munsamy K."/>
            <person name="Piso A."/>
            <person name="Price J.L."/>
            <person name="Sonnekus B."/>
            <person name="Thomas C."/>
            <person name="van der Nest A."/>
            <person name="van Dijk A."/>
            <person name="van Heerden A."/>
            <person name="van Vuuren N."/>
            <person name="Yilmaz N."/>
            <person name="Duong T.A."/>
            <person name="van der Merwe N.A."/>
            <person name="Wingfield M.J."/>
            <person name="Wingfield B.D."/>
        </authorList>
    </citation>
    <scope>NUCLEOTIDE SEQUENCE [LARGE SCALE GENOMIC DNA]</scope>
    <source>
        <strain evidence="3 4">CMW 18167</strain>
    </source>
</reference>
<feature type="compositionally biased region" description="Basic and acidic residues" evidence="1">
    <location>
        <begin position="385"/>
        <end position="395"/>
    </location>
</feature>
<dbReference type="SMART" id="SM00731">
    <property type="entry name" value="SprT"/>
    <property type="match status" value="1"/>
</dbReference>
<dbReference type="InterPro" id="IPR006640">
    <property type="entry name" value="SprT-like_domain"/>
</dbReference>
<feature type="compositionally biased region" description="Basic and acidic residues" evidence="1">
    <location>
        <begin position="236"/>
        <end position="254"/>
    </location>
</feature>
<comment type="caution">
    <text evidence="3">The sequence shown here is derived from an EMBL/GenBank/DDBJ whole genome shotgun (WGS) entry which is preliminary data.</text>
</comment>
<feature type="compositionally biased region" description="Polar residues" evidence="1">
    <location>
        <begin position="184"/>
        <end position="201"/>
    </location>
</feature>
<feature type="region of interest" description="Disordered" evidence="1">
    <location>
        <begin position="230"/>
        <end position="262"/>
    </location>
</feature>
<evidence type="ECO:0000259" key="2">
    <source>
        <dbReference type="SMART" id="SM00731"/>
    </source>
</evidence>
<feature type="compositionally biased region" description="Low complexity" evidence="1">
    <location>
        <begin position="301"/>
        <end position="318"/>
    </location>
</feature>
<accession>A0ABR3X1K0</accession>
<name>A0ABR3X1K0_9EURO</name>
<feature type="domain" description="SprT-like" evidence="2">
    <location>
        <begin position="481"/>
        <end position="660"/>
    </location>
</feature>
<dbReference type="Pfam" id="PF17283">
    <property type="entry name" value="Zn_ribbon_SprT"/>
    <property type="match status" value="1"/>
</dbReference>
<feature type="compositionally biased region" description="Acidic residues" evidence="1">
    <location>
        <begin position="151"/>
        <end position="166"/>
    </location>
</feature>
<feature type="compositionally biased region" description="Basic and acidic residues" evidence="1">
    <location>
        <begin position="324"/>
        <end position="339"/>
    </location>
</feature>
<dbReference type="Pfam" id="PF10263">
    <property type="entry name" value="SprT-like"/>
    <property type="match status" value="1"/>
</dbReference>
<dbReference type="EMBL" id="JAVDPF010000033">
    <property type="protein sequence ID" value="KAL1869826.1"/>
    <property type="molecule type" value="Genomic_DNA"/>
</dbReference>
<evidence type="ECO:0000256" key="1">
    <source>
        <dbReference type="SAM" id="MobiDB-lite"/>
    </source>
</evidence>
<proteinExistence type="predicted"/>
<evidence type="ECO:0000313" key="3">
    <source>
        <dbReference type="EMBL" id="KAL1869826.1"/>
    </source>
</evidence>
<feature type="compositionally biased region" description="Low complexity" evidence="1">
    <location>
        <begin position="442"/>
        <end position="456"/>
    </location>
</feature>
<feature type="compositionally biased region" description="Polar residues" evidence="1">
    <location>
        <begin position="1"/>
        <end position="11"/>
    </location>
</feature>
<feature type="compositionally biased region" description="Acidic residues" evidence="1">
    <location>
        <begin position="91"/>
        <end position="104"/>
    </location>
</feature>
<feature type="region of interest" description="Disordered" evidence="1">
    <location>
        <begin position="295"/>
        <end position="398"/>
    </location>
</feature>
<feature type="region of interest" description="Disordered" evidence="1">
    <location>
        <begin position="431"/>
        <end position="465"/>
    </location>
</feature>
<dbReference type="PANTHER" id="PTHR23099:SF0">
    <property type="entry name" value="GERM CELL NUCLEAR ACIDIC PROTEIN"/>
    <property type="match status" value="1"/>
</dbReference>
<dbReference type="Proteomes" id="UP001583193">
    <property type="component" value="Unassembled WGS sequence"/>
</dbReference>
<sequence>MVRLNFSNLSIHDTPRAGSKQRDVEPKTVQRTARSKKEPKHLFEDSENSDDEGTRTARKLWTKTSTNNLKIRSPTKTPRPPKPATGSNFEIFDDGDSESEDSDTELSSITTISNGVTTRVPLSLAPVNSFLLPPPKTVQRRQQQARKGDSDDYDKENDVFEGESFELEVRNRASPIRRAHSRPLQPTKSTGKGKQFTSYREASNETDDSEAEIASKLGDDPFDSLTEFIVGDDEEPSVHESVDESISRDIEERPAATQKTRKRLIRGRKLNTEAQMKQYLAATESLDTFRLEPSLPTQIDLGSPSKPQLKPSLPPQQGFRSPSKMRDFIKEESFQHDFSDMGSLLDSEPTSKAQSEEPEEPATPATPPRTPSKGRLLSPSKPRARIPESPHRESSDAFWNQEVITEWHEQHSPKKDETPGRAMQRLLRALGEPVVEEGTPLTSSPGKGTPKSPSKTALKKAEAEQRKAVLQRKKDFDNKKASLAEDFFKALDDTVSGGQIQKLAEETGGVRIIWSKTLQTTAGRANWKREKLTGAASEEEKQTKHHASIELAERVIDSEDRLLNTLAHEYCHLANFMISNVRNNPHGASFKEWGHKCTTLLKDHPVYGGKVEVTTKHSYKINYKYVWMCADCGQDYGRHSKSIDPSKSRCGHCKGVLQQIKPKPRNVSKKKTAETSESVDEVVNGMRQVSL</sequence>
<evidence type="ECO:0000313" key="4">
    <source>
        <dbReference type="Proteomes" id="UP001583193"/>
    </source>
</evidence>
<feature type="region of interest" description="Disordered" evidence="1">
    <location>
        <begin position="1"/>
        <end position="107"/>
    </location>
</feature>
<gene>
    <name evidence="3" type="ORF">Plec18167_007752</name>
</gene>
<dbReference type="PANTHER" id="PTHR23099">
    <property type="entry name" value="TRANSCRIPTIONAL REGULATOR"/>
    <property type="match status" value="1"/>
</dbReference>
<organism evidence="3 4">
    <name type="scientific">Paecilomyces lecythidis</name>
    <dbReference type="NCBI Taxonomy" id="3004212"/>
    <lineage>
        <taxon>Eukaryota</taxon>
        <taxon>Fungi</taxon>
        <taxon>Dikarya</taxon>
        <taxon>Ascomycota</taxon>
        <taxon>Pezizomycotina</taxon>
        <taxon>Eurotiomycetes</taxon>
        <taxon>Eurotiomycetidae</taxon>
        <taxon>Eurotiales</taxon>
        <taxon>Thermoascaceae</taxon>
        <taxon>Paecilomyces</taxon>
    </lineage>
</organism>
<keyword evidence="4" id="KW-1185">Reference proteome</keyword>
<protein>
    <recommendedName>
        <fullName evidence="2">SprT-like domain-containing protein</fullName>
    </recommendedName>
</protein>